<accession>A0ABS4LHR8</accession>
<dbReference type="Pfam" id="PF21274">
    <property type="entry name" value="Rng_hyd_C"/>
    <property type="match status" value="1"/>
</dbReference>
<keyword evidence="4" id="KW-1133">Transmembrane helix</keyword>
<proteinExistence type="predicted"/>
<comment type="cofactor">
    <cofactor evidence="1">
        <name>FAD</name>
        <dbReference type="ChEBI" id="CHEBI:57692"/>
    </cofactor>
</comment>
<dbReference type="RefSeq" id="WP_189973954.1">
    <property type="nucleotide sequence ID" value="NZ_BMVL01000021.1"/>
</dbReference>
<organism evidence="6 7">
    <name type="scientific">Streptomyces avidinii</name>
    <dbReference type="NCBI Taxonomy" id="1895"/>
    <lineage>
        <taxon>Bacteria</taxon>
        <taxon>Bacillati</taxon>
        <taxon>Actinomycetota</taxon>
        <taxon>Actinomycetes</taxon>
        <taxon>Kitasatosporales</taxon>
        <taxon>Streptomycetaceae</taxon>
        <taxon>Streptomyces</taxon>
    </lineage>
</organism>
<sequence length="537" mass="57021">MRDQHSTERRVRVLIVGGSLSGLSAAMFLAARGVECLVVEQRPGTSVHPRARLVTARSMELFRSVGIEEQVRKAGDPGPIGFVVVNTLADPHYVPTGNHVDETLDISPTGMRLCDQQQLEPLVLARAQELGAEVRFGTRFESLTQDAGGVTATLSRVDTDEHWTVHCDYLLAADGIRSPVREALGIGRHGPGALGRSVSAIFDADLEPVIKGRRAMAVIVKAAGAFLFARGSSEARRWQLGFPMFEGMDSSPEGLRERTRELVRVAADSPDLDLTVHSAMAWESAALVADRFRAGRVFLVGDSAHAMPPAGGFGGNTGVQDGHNLAWKLAAVLDGTAGEELLDTYDAERRPVADFTVEETMARIGQSSAESRATVQLGYCYPSLWASVPGKDARDTVDGEAVIAENPLQPSGRPGTRAPHVVLEHEGRSISTLDLFGDGFVLLADARAEMWRTAVPGLTVRYIVGPDRNASGQGPGCTDVHGTFLSAYGIGPGGAVLVRPDGFIGWRTTDGSATARERLGAAVLALTGRAAPGGGPR</sequence>
<evidence type="ECO:0000256" key="4">
    <source>
        <dbReference type="SAM" id="Phobius"/>
    </source>
</evidence>
<dbReference type="SUPFAM" id="SSF51905">
    <property type="entry name" value="FAD/NAD(P)-binding domain"/>
    <property type="match status" value="1"/>
</dbReference>
<dbReference type="PANTHER" id="PTHR43004:SF19">
    <property type="entry name" value="BINDING MONOOXYGENASE, PUTATIVE (JCVI)-RELATED"/>
    <property type="match status" value="1"/>
</dbReference>
<feature type="transmembrane region" description="Helical" evidence="4">
    <location>
        <begin position="12"/>
        <end position="31"/>
    </location>
</feature>
<keyword evidence="3" id="KW-0274">FAD</keyword>
<dbReference type="InterPro" id="IPR002938">
    <property type="entry name" value="FAD-bd"/>
</dbReference>
<dbReference type="PANTHER" id="PTHR43004">
    <property type="entry name" value="TRK SYSTEM POTASSIUM UPTAKE PROTEIN"/>
    <property type="match status" value="1"/>
</dbReference>
<reference evidence="6 7" key="1">
    <citation type="submission" date="2021-03" db="EMBL/GenBank/DDBJ databases">
        <title>Genomic Encyclopedia of Type Strains, Phase IV (KMG-IV): sequencing the most valuable type-strain genomes for metagenomic binning, comparative biology and taxonomic classification.</title>
        <authorList>
            <person name="Goeker M."/>
        </authorList>
    </citation>
    <scope>NUCLEOTIDE SEQUENCE [LARGE SCALE GENOMIC DNA]</scope>
    <source>
        <strain evidence="6 7">DSM 40526</strain>
    </source>
</reference>
<evidence type="ECO:0000259" key="5">
    <source>
        <dbReference type="Pfam" id="PF01494"/>
    </source>
</evidence>
<dbReference type="Gene3D" id="3.30.9.10">
    <property type="entry name" value="D-Amino Acid Oxidase, subunit A, domain 2"/>
    <property type="match status" value="1"/>
</dbReference>
<dbReference type="InterPro" id="IPR036188">
    <property type="entry name" value="FAD/NAD-bd_sf"/>
</dbReference>
<name>A0ABS4LHR8_STRAV</name>
<evidence type="ECO:0000313" key="6">
    <source>
        <dbReference type="EMBL" id="MBP2041505.1"/>
    </source>
</evidence>
<keyword evidence="4" id="KW-0812">Transmembrane</keyword>
<dbReference type="PRINTS" id="PR00420">
    <property type="entry name" value="RNGMNOXGNASE"/>
</dbReference>
<feature type="domain" description="FAD-binding" evidence="5">
    <location>
        <begin position="11"/>
        <end position="359"/>
    </location>
</feature>
<gene>
    <name evidence="6" type="ORF">J2Z77_007365</name>
</gene>
<dbReference type="EMBL" id="JAGGLQ010000025">
    <property type="protein sequence ID" value="MBP2041505.1"/>
    <property type="molecule type" value="Genomic_DNA"/>
</dbReference>
<comment type="caution">
    <text evidence="6">The sequence shown here is derived from an EMBL/GenBank/DDBJ whole genome shotgun (WGS) entry which is preliminary data.</text>
</comment>
<dbReference type="Pfam" id="PF01494">
    <property type="entry name" value="FAD_binding_3"/>
    <property type="match status" value="1"/>
</dbReference>
<evidence type="ECO:0000256" key="3">
    <source>
        <dbReference type="ARBA" id="ARBA00022827"/>
    </source>
</evidence>
<evidence type="ECO:0000256" key="2">
    <source>
        <dbReference type="ARBA" id="ARBA00022630"/>
    </source>
</evidence>
<evidence type="ECO:0000313" key="7">
    <source>
        <dbReference type="Proteomes" id="UP001519310"/>
    </source>
</evidence>
<keyword evidence="2" id="KW-0285">Flavoprotein</keyword>
<protein>
    <submittedName>
        <fullName evidence="6">2-polyprenyl-6-methoxyphenol hydroxylase-like FAD-dependent oxidoreductase</fullName>
    </submittedName>
</protein>
<dbReference type="InterPro" id="IPR050641">
    <property type="entry name" value="RIFMO-like"/>
</dbReference>
<evidence type="ECO:0000256" key="1">
    <source>
        <dbReference type="ARBA" id="ARBA00001974"/>
    </source>
</evidence>
<keyword evidence="7" id="KW-1185">Reference proteome</keyword>
<dbReference type="Proteomes" id="UP001519310">
    <property type="component" value="Unassembled WGS sequence"/>
</dbReference>
<dbReference type="Gene3D" id="3.40.30.120">
    <property type="match status" value="1"/>
</dbReference>
<dbReference type="Gene3D" id="3.50.50.60">
    <property type="entry name" value="FAD/NAD(P)-binding domain"/>
    <property type="match status" value="1"/>
</dbReference>
<keyword evidence="4" id="KW-0472">Membrane</keyword>